<keyword evidence="2" id="KW-0268">Exocytosis</keyword>
<feature type="region of interest" description="Disordered" evidence="9">
    <location>
        <begin position="175"/>
        <end position="240"/>
    </location>
</feature>
<feature type="region of interest" description="Disordered" evidence="9">
    <location>
        <begin position="460"/>
        <end position="480"/>
    </location>
</feature>
<accession>T1L3M2</accession>
<evidence type="ECO:0000256" key="2">
    <source>
        <dbReference type="ARBA" id="ARBA00022483"/>
    </source>
</evidence>
<dbReference type="OrthoDB" id="341259at2759"/>
<dbReference type="AlphaFoldDB" id="T1L3M2"/>
<dbReference type="GO" id="GO:0006887">
    <property type="term" value="P:exocytosis"/>
    <property type="evidence" value="ECO:0007669"/>
    <property type="project" value="UniProtKB-KW"/>
</dbReference>
<feature type="repeat" description="ANK" evidence="8">
    <location>
        <begin position="48"/>
        <end position="80"/>
    </location>
</feature>
<evidence type="ECO:0000256" key="1">
    <source>
        <dbReference type="ARBA" id="ARBA00004175"/>
    </source>
</evidence>
<evidence type="ECO:0000256" key="4">
    <source>
        <dbReference type="ARBA" id="ARBA00022737"/>
    </source>
</evidence>
<dbReference type="InterPro" id="IPR036770">
    <property type="entry name" value="Ankyrin_rpt-contain_sf"/>
</dbReference>
<dbReference type="GO" id="GO:0044218">
    <property type="term" value="C:other organism cell membrane"/>
    <property type="evidence" value="ECO:0007669"/>
    <property type="project" value="UniProtKB-KW"/>
</dbReference>
<dbReference type="PRINTS" id="PR01415">
    <property type="entry name" value="ANKYRIN"/>
</dbReference>
<evidence type="ECO:0000256" key="7">
    <source>
        <dbReference type="ARBA" id="ARBA00023298"/>
    </source>
</evidence>
<evidence type="ECO:0000256" key="5">
    <source>
        <dbReference type="ARBA" id="ARBA00023028"/>
    </source>
</evidence>
<evidence type="ECO:0000256" key="6">
    <source>
        <dbReference type="ARBA" id="ARBA00023043"/>
    </source>
</evidence>
<feature type="repeat" description="ANK" evidence="8">
    <location>
        <begin position="81"/>
        <end position="113"/>
    </location>
</feature>
<protein>
    <submittedName>
        <fullName evidence="10">Uncharacterized protein</fullName>
    </submittedName>
</protein>
<evidence type="ECO:0000313" key="10">
    <source>
        <dbReference type="EnsemblMetazoa" id="tetur36g00380.1"/>
    </source>
</evidence>
<keyword evidence="7" id="KW-0472">Membrane</keyword>
<dbReference type="GO" id="GO:0044231">
    <property type="term" value="C:host cell presynaptic membrane"/>
    <property type="evidence" value="ECO:0007669"/>
    <property type="project" value="UniProtKB-KW"/>
</dbReference>
<feature type="repeat" description="ANK" evidence="8">
    <location>
        <begin position="114"/>
        <end position="146"/>
    </location>
</feature>
<keyword evidence="5" id="KW-0800">Toxin</keyword>
<evidence type="ECO:0000256" key="3">
    <source>
        <dbReference type="ARBA" id="ARBA00022537"/>
    </source>
</evidence>
<evidence type="ECO:0000313" key="11">
    <source>
        <dbReference type="Proteomes" id="UP000015104"/>
    </source>
</evidence>
<dbReference type="STRING" id="32264.T1L3M2"/>
<keyword evidence="5" id="KW-0638">Presynaptic neurotoxin</keyword>
<dbReference type="eggNOG" id="ENOG502QRTX">
    <property type="taxonomic scope" value="Eukaryota"/>
</dbReference>
<dbReference type="HOGENOM" id="CLU_000134_12_0_1"/>
<dbReference type="InterPro" id="IPR050663">
    <property type="entry name" value="Ankyrin-SOCS_Box"/>
</dbReference>
<gene>
    <name evidence="10" type="primary">107370016</name>
</gene>
<dbReference type="EMBL" id="CAEY01001040">
    <property type="status" value="NOT_ANNOTATED_CDS"/>
    <property type="molecule type" value="Genomic_DNA"/>
</dbReference>
<dbReference type="Pfam" id="PF00023">
    <property type="entry name" value="Ank"/>
    <property type="match status" value="1"/>
</dbReference>
<name>T1L3M2_TETUR</name>
<dbReference type="KEGG" id="tut:107370016"/>
<dbReference type="PROSITE" id="PS50088">
    <property type="entry name" value="ANK_REPEAT"/>
    <property type="match status" value="3"/>
</dbReference>
<dbReference type="InterPro" id="IPR002110">
    <property type="entry name" value="Ankyrin_rpt"/>
</dbReference>
<dbReference type="SUPFAM" id="SSF48403">
    <property type="entry name" value="Ankyrin repeat"/>
    <property type="match status" value="1"/>
</dbReference>
<keyword evidence="11" id="KW-1185">Reference proteome</keyword>
<dbReference type="SMART" id="SM00248">
    <property type="entry name" value="ANK"/>
    <property type="match status" value="3"/>
</dbReference>
<evidence type="ECO:0000256" key="8">
    <source>
        <dbReference type="PROSITE-ProRule" id="PRU00023"/>
    </source>
</evidence>
<keyword evidence="7" id="KW-1053">Target membrane</keyword>
<keyword evidence="6 8" id="KW-0040">ANK repeat</keyword>
<dbReference type="GO" id="GO:0045944">
    <property type="term" value="P:positive regulation of transcription by RNA polymerase II"/>
    <property type="evidence" value="ECO:0007669"/>
    <property type="project" value="TreeGrafter"/>
</dbReference>
<sequence length="521" mass="56455">MLRGEQCQEVSNGNLDLGRKLLDACKNGETEEVRELMANGAPFTTDWLGTSPLHFAAQHGHTDTAEFLLRSGVSRDTRTKVERTPLHVSSQEGHLQIVSLLLMHGADIDARDLLKMTPLHWAVERGHYDVVECLLANGADVNLLSKFDKTPIDIARDSGRLDMIPLLEKYINVSRPRQDNRSTSNANNSCFPKSRPTVLPNKSNRTAKIVKPIGSVNTNSTVKGTPTSSSTSSSSSSTVTANLTKTSVDALKKLLNGTGINLEDGSNNVLTTLAALAEATGQTTGNVINNNSQLTAEALQWLDTHGVTTALEESMFTSAIESGGTVSLTEAGKLALNCVKDSSLSPTTSQSASSVTTLSNSTKLDPDLKGKVIQIVGELDPNQVTAPIVLLSSNSDGTLTEPTEPIRIKKIVKAVAGKPFSVTNIKTTNLTNSKLNLESNGCKVINSAVASITSPTTTTISINHNNNNNNNNSDNEKERLKKELERIKREAEEYKAQLREKEKEAELYKKQLEMYKSKYKD</sequence>
<dbReference type="GO" id="GO:0005634">
    <property type="term" value="C:nucleus"/>
    <property type="evidence" value="ECO:0007669"/>
    <property type="project" value="TreeGrafter"/>
</dbReference>
<reference evidence="11" key="1">
    <citation type="submission" date="2011-08" db="EMBL/GenBank/DDBJ databases">
        <authorList>
            <person name="Rombauts S."/>
        </authorList>
    </citation>
    <scope>NUCLEOTIDE SEQUENCE</scope>
    <source>
        <strain evidence="11">London</strain>
    </source>
</reference>
<dbReference type="PANTHER" id="PTHR24193:SF128">
    <property type="entry name" value="GA-BINDING PROTEIN SUBUNIT BETA-1"/>
    <property type="match status" value="1"/>
</dbReference>
<keyword evidence="3" id="KW-1052">Target cell membrane</keyword>
<keyword evidence="5" id="KW-0528">Neurotoxin</keyword>
<feature type="compositionally biased region" description="Polar residues" evidence="9">
    <location>
        <begin position="215"/>
        <end position="226"/>
    </location>
</feature>
<comment type="subcellular location">
    <subcellularLocation>
        <location evidence="1">Target cell membrane</location>
    </subcellularLocation>
</comment>
<dbReference type="Gene3D" id="1.25.40.20">
    <property type="entry name" value="Ankyrin repeat-containing domain"/>
    <property type="match status" value="1"/>
</dbReference>
<proteinExistence type="predicted"/>
<feature type="compositionally biased region" description="Low complexity" evidence="9">
    <location>
        <begin position="227"/>
        <end position="238"/>
    </location>
</feature>
<keyword evidence="4" id="KW-0677">Repeat</keyword>
<feature type="compositionally biased region" description="Polar residues" evidence="9">
    <location>
        <begin position="181"/>
        <end position="191"/>
    </location>
</feature>
<evidence type="ECO:0000256" key="9">
    <source>
        <dbReference type="SAM" id="MobiDB-lite"/>
    </source>
</evidence>
<organism evidence="10 11">
    <name type="scientific">Tetranychus urticae</name>
    <name type="common">Two-spotted spider mite</name>
    <dbReference type="NCBI Taxonomy" id="32264"/>
    <lineage>
        <taxon>Eukaryota</taxon>
        <taxon>Metazoa</taxon>
        <taxon>Ecdysozoa</taxon>
        <taxon>Arthropoda</taxon>
        <taxon>Chelicerata</taxon>
        <taxon>Arachnida</taxon>
        <taxon>Acari</taxon>
        <taxon>Acariformes</taxon>
        <taxon>Trombidiformes</taxon>
        <taxon>Prostigmata</taxon>
        <taxon>Eleutherengona</taxon>
        <taxon>Raphignathae</taxon>
        <taxon>Tetranychoidea</taxon>
        <taxon>Tetranychidae</taxon>
        <taxon>Tetranychus</taxon>
    </lineage>
</organism>
<dbReference type="GO" id="GO:0000976">
    <property type="term" value="F:transcription cis-regulatory region binding"/>
    <property type="evidence" value="ECO:0007669"/>
    <property type="project" value="TreeGrafter"/>
</dbReference>
<dbReference type="Pfam" id="PF12796">
    <property type="entry name" value="Ank_2"/>
    <property type="match status" value="1"/>
</dbReference>
<dbReference type="PANTHER" id="PTHR24193">
    <property type="entry name" value="ANKYRIN REPEAT PROTEIN"/>
    <property type="match status" value="1"/>
</dbReference>
<feature type="compositionally biased region" description="Low complexity" evidence="9">
    <location>
        <begin position="460"/>
        <end position="473"/>
    </location>
</feature>
<dbReference type="EnsemblMetazoa" id="tetur36g00380.1">
    <property type="protein sequence ID" value="tetur36g00380.1"/>
    <property type="gene ID" value="tetur36g00380"/>
</dbReference>
<reference evidence="10" key="2">
    <citation type="submission" date="2015-06" db="UniProtKB">
        <authorList>
            <consortium name="EnsemblMetazoa"/>
        </authorList>
    </citation>
    <scope>IDENTIFICATION</scope>
</reference>
<dbReference type="OMA" id="AHGITMI"/>
<dbReference type="Proteomes" id="UP000015104">
    <property type="component" value="Unassembled WGS sequence"/>
</dbReference>
<dbReference type="PROSITE" id="PS50297">
    <property type="entry name" value="ANK_REP_REGION"/>
    <property type="match status" value="3"/>
</dbReference>